<sequence length="149" mass="15327">MSNGINAVKPNPVMGAAKTLTIGTGVQGVDKTGLCMMKQIQSGALTGGVSQQILNIAGPGVIDFLGLTSDDGTARILSIQVVIDGVMLISAGFGMPASFGNGFIVIGSYQTGSIHVKQDIPFKSSCVITIQSNLTETAKSTLLTSYRTC</sequence>
<dbReference type="EMBL" id="WWCM01000005">
    <property type="protein sequence ID" value="MYM39661.1"/>
    <property type="molecule type" value="Genomic_DNA"/>
</dbReference>
<dbReference type="Proteomes" id="UP000478090">
    <property type="component" value="Unassembled WGS sequence"/>
</dbReference>
<name>A0ABW9VKS4_9BURK</name>
<evidence type="ECO:0000313" key="2">
    <source>
        <dbReference type="Proteomes" id="UP000478090"/>
    </source>
</evidence>
<organism evidence="1 2">
    <name type="scientific">Duganella qianjiadongensis</name>
    <dbReference type="NCBI Taxonomy" id="2692176"/>
    <lineage>
        <taxon>Bacteria</taxon>
        <taxon>Pseudomonadati</taxon>
        <taxon>Pseudomonadota</taxon>
        <taxon>Betaproteobacteria</taxon>
        <taxon>Burkholderiales</taxon>
        <taxon>Oxalobacteraceae</taxon>
        <taxon>Telluria group</taxon>
        <taxon>Duganella</taxon>
    </lineage>
</organism>
<protein>
    <recommendedName>
        <fullName evidence="3">Tox-PAAR-like domain-containing protein</fullName>
    </recommendedName>
</protein>
<accession>A0ABW9VKS4</accession>
<evidence type="ECO:0000313" key="1">
    <source>
        <dbReference type="EMBL" id="MYM39661.1"/>
    </source>
</evidence>
<dbReference type="RefSeq" id="WP_161039029.1">
    <property type="nucleotide sequence ID" value="NZ_WWCM01000005.1"/>
</dbReference>
<reference evidence="1 2" key="1">
    <citation type="submission" date="2019-12" db="EMBL/GenBank/DDBJ databases">
        <title>Novel species isolated from a subtropical stream in China.</title>
        <authorList>
            <person name="Lu H."/>
        </authorList>
    </citation>
    <scope>NUCLEOTIDE SEQUENCE [LARGE SCALE GENOMIC DNA]</scope>
    <source>
        <strain evidence="1 2">CY13W</strain>
    </source>
</reference>
<keyword evidence="2" id="KW-1185">Reference proteome</keyword>
<gene>
    <name evidence="1" type="ORF">GTP27_09995</name>
</gene>
<evidence type="ECO:0008006" key="3">
    <source>
        <dbReference type="Google" id="ProtNLM"/>
    </source>
</evidence>
<comment type="caution">
    <text evidence="1">The sequence shown here is derived from an EMBL/GenBank/DDBJ whole genome shotgun (WGS) entry which is preliminary data.</text>
</comment>
<proteinExistence type="predicted"/>